<accession>A0AAV1XCJ2</accession>
<dbReference type="PRINTS" id="PR00685">
    <property type="entry name" value="TIFACTORIIB"/>
</dbReference>
<dbReference type="Pfam" id="PF08271">
    <property type="entry name" value="Zn_Ribbon_TF"/>
    <property type="match status" value="1"/>
</dbReference>
<dbReference type="InterPro" id="IPR036915">
    <property type="entry name" value="Cyclin-like_sf"/>
</dbReference>
<dbReference type="GO" id="GO:0097550">
    <property type="term" value="C:transcription preinitiation complex"/>
    <property type="evidence" value="ECO:0007669"/>
    <property type="project" value="TreeGrafter"/>
</dbReference>
<dbReference type="AlphaFoldDB" id="A0AAV1XCJ2"/>
<name>A0AAV1XCJ2_LUPLU</name>
<dbReference type="GO" id="GO:0005634">
    <property type="term" value="C:nucleus"/>
    <property type="evidence" value="ECO:0007669"/>
    <property type="project" value="TreeGrafter"/>
</dbReference>
<keyword evidence="1" id="KW-0805">Transcription regulation</keyword>
<gene>
    <name evidence="5" type="ORF">LLUT_LOCUS19793</name>
</gene>
<evidence type="ECO:0000256" key="3">
    <source>
        <dbReference type="PROSITE-ProRule" id="PRU00469"/>
    </source>
</evidence>
<dbReference type="EMBL" id="CAXHTB010000013">
    <property type="protein sequence ID" value="CAL0318733.1"/>
    <property type="molecule type" value="Genomic_DNA"/>
</dbReference>
<dbReference type="Gene3D" id="1.10.472.170">
    <property type="match status" value="1"/>
</dbReference>
<dbReference type="GO" id="GO:0017025">
    <property type="term" value="F:TBP-class protein binding"/>
    <property type="evidence" value="ECO:0007669"/>
    <property type="project" value="InterPro"/>
</dbReference>
<evidence type="ECO:0000259" key="4">
    <source>
        <dbReference type="PROSITE" id="PS51134"/>
    </source>
</evidence>
<sequence>MEDLYCSECKIYTSIVYDHCAGDTICSQCGLVLKLPSIDNQTLLQTHNSKSVGSCTNPLVSSASLQTCGTIDGSAFVQWKKPMAREVKEDNKFSKVFKTMDEMADRLGLVDTIKDCAKEIYKKANEGKIILKYWKNHKATKVACLYLASQEEGLPRTLKEILTVADGTNVKDIHKVIQMLKGHLEVGRKTIRAKDIARRYCSTLGLNNYVIKAVQEILHKTEEFDIRRNYTSILASAIYMATQLSEKKINPSEIAKVCEVSEGTLKKTYKDIYPLSSVLIPSWYANAEDTKKVPPVLKSGPPQWQPLPYTSSQMCKKRLACLPKTHLIRKNRIGPFCHNEINGKSARIPLVHFATMKSIENRYGECVAVTLHLNKMEGDLSKSFMENLDTFLNLLKLIPRKGTMMEILRGI</sequence>
<keyword evidence="2" id="KW-0804">Transcription</keyword>
<dbReference type="PANTHER" id="PTHR11618:SF78">
    <property type="entry name" value="TRANSCRIPTION INITIATION FACTOR IIB-2"/>
    <property type="match status" value="1"/>
</dbReference>
<dbReference type="Pfam" id="PF00382">
    <property type="entry name" value="TFIIB"/>
    <property type="match status" value="2"/>
</dbReference>
<dbReference type="Gene3D" id="1.10.472.10">
    <property type="entry name" value="Cyclin-like"/>
    <property type="match status" value="1"/>
</dbReference>
<evidence type="ECO:0000256" key="2">
    <source>
        <dbReference type="ARBA" id="ARBA00023163"/>
    </source>
</evidence>
<proteinExistence type="predicted"/>
<dbReference type="InterPro" id="IPR013150">
    <property type="entry name" value="TFIIB_cyclin"/>
</dbReference>
<dbReference type="InterPro" id="IPR013137">
    <property type="entry name" value="Znf_TFIIB"/>
</dbReference>
<dbReference type="GO" id="GO:0008270">
    <property type="term" value="F:zinc ion binding"/>
    <property type="evidence" value="ECO:0007669"/>
    <property type="project" value="UniProtKB-KW"/>
</dbReference>
<keyword evidence="3" id="KW-0862">Zinc</keyword>
<protein>
    <recommendedName>
        <fullName evidence="4">TFIIB-type domain-containing protein</fullName>
    </recommendedName>
</protein>
<comment type="caution">
    <text evidence="5">The sequence shown here is derived from an EMBL/GenBank/DDBJ whole genome shotgun (WGS) entry which is preliminary data.</text>
</comment>
<reference evidence="5 6" key="1">
    <citation type="submission" date="2024-03" db="EMBL/GenBank/DDBJ databases">
        <authorList>
            <person name="Martinez-Hernandez J."/>
        </authorList>
    </citation>
    <scope>NUCLEOTIDE SEQUENCE [LARGE SCALE GENOMIC DNA]</scope>
</reference>
<dbReference type="PROSITE" id="PS51134">
    <property type="entry name" value="ZF_TFIIB"/>
    <property type="match status" value="1"/>
</dbReference>
<dbReference type="PANTHER" id="PTHR11618">
    <property type="entry name" value="TRANSCRIPTION INITIATION FACTOR IIB-RELATED"/>
    <property type="match status" value="1"/>
</dbReference>
<feature type="domain" description="TFIIB-type" evidence="4">
    <location>
        <begin position="2"/>
        <end position="34"/>
    </location>
</feature>
<keyword evidence="3" id="KW-0863">Zinc-finger</keyword>
<organism evidence="5 6">
    <name type="scientific">Lupinus luteus</name>
    <name type="common">European yellow lupine</name>
    <dbReference type="NCBI Taxonomy" id="3873"/>
    <lineage>
        <taxon>Eukaryota</taxon>
        <taxon>Viridiplantae</taxon>
        <taxon>Streptophyta</taxon>
        <taxon>Embryophyta</taxon>
        <taxon>Tracheophyta</taxon>
        <taxon>Spermatophyta</taxon>
        <taxon>Magnoliopsida</taxon>
        <taxon>eudicotyledons</taxon>
        <taxon>Gunneridae</taxon>
        <taxon>Pentapetalae</taxon>
        <taxon>rosids</taxon>
        <taxon>fabids</taxon>
        <taxon>Fabales</taxon>
        <taxon>Fabaceae</taxon>
        <taxon>Papilionoideae</taxon>
        <taxon>50 kb inversion clade</taxon>
        <taxon>genistoids sensu lato</taxon>
        <taxon>core genistoids</taxon>
        <taxon>Genisteae</taxon>
        <taxon>Lupinus</taxon>
    </lineage>
</organism>
<evidence type="ECO:0000256" key="1">
    <source>
        <dbReference type="ARBA" id="ARBA00023015"/>
    </source>
</evidence>
<dbReference type="Proteomes" id="UP001497480">
    <property type="component" value="Unassembled WGS sequence"/>
</dbReference>
<keyword evidence="6" id="KW-1185">Reference proteome</keyword>
<evidence type="ECO:0000313" key="6">
    <source>
        <dbReference type="Proteomes" id="UP001497480"/>
    </source>
</evidence>
<dbReference type="InterPro" id="IPR000812">
    <property type="entry name" value="TFIIB"/>
</dbReference>
<evidence type="ECO:0000313" key="5">
    <source>
        <dbReference type="EMBL" id="CAL0318733.1"/>
    </source>
</evidence>
<dbReference type="SUPFAM" id="SSF57783">
    <property type="entry name" value="Zinc beta-ribbon"/>
    <property type="match status" value="1"/>
</dbReference>
<keyword evidence="3" id="KW-0479">Metal-binding</keyword>
<dbReference type="GO" id="GO:0070897">
    <property type="term" value="P:transcription preinitiation complex assembly"/>
    <property type="evidence" value="ECO:0007669"/>
    <property type="project" value="InterPro"/>
</dbReference>
<dbReference type="SUPFAM" id="SSF47954">
    <property type="entry name" value="Cyclin-like"/>
    <property type="match status" value="2"/>
</dbReference>